<gene>
    <name evidence="12" type="ORF">H5410_047029</name>
</gene>
<evidence type="ECO:0000256" key="7">
    <source>
        <dbReference type="ARBA" id="ARBA00022927"/>
    </source>
</evidence>
<evidence type="ECO:0000256" key="8">
    <source>
        <dbReference type="ARBA" id="ARBA00022989"/>
    </source>
</evidence>
<keyword evidence="10" id="KW-0675">Receptor</keyword>
<evidence type="ECO:0000313" key="12">
    <source>
        <dbReference type="EMBL" id="KAG5586595.1"/>
    </source>
</evidence>
<dbReference type="Pfam" id="PF00810">
    <property type="entry name" value="ER_lumen_recept"/>
    <property type="match status" value="1"/>
</dbReference>
<keyword evidence="8 11" id="KW-1133">Transmembrane helix</keyword>
<evidence type="ECO:0000256" key="11">
    <source>
        <dbReference type="SAM" id="Phobius"/>
    </source>
</evidence>
<comment type="subcellular location">
    <subcellularLocation>
        <location evidence="1">Endoplasmic reticulum membrane</location>
        <topology evidence="1">Multi-pass membrane protein</topology>
    </subcellularLocation>
</comment>
<name>A0A9J5XDZ0_SOLCO</name>
<evidence type="ECO:0000256" key="10">
    <source>
        <dbReference type="ARBA" id="ARBA00023170"/>
    </source>
</evidence>
<dbReference type="GO" id="GO:0046923">
    <property type="term" value="F:ER retention sequence binding"/>
    <property type="evidence" value="ECO:0007669"/>
    <property type="project" value="InterPro"/>
</dbReference>
<evidence type="ECO:0000256" key="2">
    <source>
        <dbReference type="ARBA" id="ARBA00010120"/>
    </source>
</evidence>
<evidence type="ECO:0000256" key="6">
    <source>
        <dbReference type="ARBA" id="ARBA00022892"/>
    </source>
</evidence>
<reference evidence="12 13" key="1">
    <citation type="submission" date="2020-09" db="EMBL/GenBank/DDBJ databases">
        <title>De no assembly of potato wild relative species, Solanum commersonii.</title>
        <authorList>
            <person name="Cho K."/>
        </authorList>
    </citation>
    <scope>NUCLEOTIDE SEQUENCE [LARGE SCALE GENOMIC DNA]</scope>
    <source>
        <strain evidence="12">LZ3.2</strain>
        <tissue evidence="12">Leaf</tissue>
    </source>
</reference>
<comment type="caution">
    <text evidence="12">The sequence shown here is derived from an EMBL/GenBank/DDBJ whole genome shotgun (WGS) entry which is preliminary data.</text>
</comment>
<proteinExistence type="inferred from homology"/>
<dbReference type="GO" id="GO:0006621">
    <property type="term" value="P:protein retention in ER lumen"/>
    <property type="evidence" value="ECO:0007669"/>
    <property type="project" value="InterPro"/>
</dbReference>
<organism evidence="12 13">
    <name type="scientific">Solanum commersonii</name>
    <name type="common">Commerson's wild potato</name>
    <name type="synonym">Commerson's nightshade</name>
    <dbReference type="NCBI Taxonomy" id="4109"/>
    <lineage>
        <taxon>Eukaryota</taxon>
        <taxon>Viridiplantae</taxon>
        <taxon>Streptophyta</taxon>
        <taxon>Embryophyta</taxon>
        <taxon>Tracheophyta</taxon>
        <taxon>Spermatophyta</taxon>
        <taxon>Magnoliopsida</taxon>
        <taxon>eudicotyledons</taxon>
        <taxon>Gunneridae</taxon>
        <taxon>Pentapetalae</taxon>
        <taxon>asterids</taxon>
        <taxon>lamiids</taxon>
        <taxon>Solanales</taxon>
        <taxon>Solanaceae</taxon>
        <taxon>Solanoideae</taxon>
        <taxon>Solaneae</taxon>
        <taxon>Solanum</taxon>
    </lineage>
</organism>
<dbReference type="AlphaFoldDB" id="A0A9J5XDZ0"/>
<dbReference type="InterPro" id="IPR000133">
    <property type="entry name" value="ER_ret_rcpt"/>
</dbReference>
<evidence type="ECO:0000256" key="3">
    <source>
        <dbReference type="ARBA" id="ARBA00022448"/>
    </source>
</evidence>
<protein>
    <submittedName>
        <fullName evidence="12">Uncharacterized protein</fullName>
    </submittedName>
</protein>
<dbReference type="OrthoDB" id="7694678at2759"/>
<accession>A0A9J5XDZ0</accession>
<comment type="similarity">
    <text evidence="2">Belongs to the ERD2 family.</text>
</comment>
<keyword evidence="3" id="KW-0813">Transport</keyword>
<dbReference type="EMBL" id="JACXVP010000009">
    <property type="protein sequence ID" value="KAG5586595.1"/>
    <property type="molecule type" value="Genomic_DNA"/>
</dbReference>
<evidence type="ECO:0000256" key="1">
    <source>
        <dbReference type="ARBA" id="ARBA00004477"/>
    </source>
</evidence>
<keyword evidence="4 11" id="KW-0812">Transmembrane</keyword>
<evidence type="ECO:0000256" key="9">
    <source>
        <dbReference type="ARBA" id="ARBA00023136"/>
    </source>
</evidence>
<keyword evidence="9 11" id="KW-0472">Membrane</keyword>
<feature type="transmembrane region" description="Helical" evidence="11">
    <location>
        <begin position="103"/>
        <end position="124"/>
    </location>
</feature>
<evidence type="ECO:0000256" key="5">
    <source>
        <dbReference type="ARBA" id="ARBA00022824"/>
    </source>
</evidence>
<dbReference type="GO" id="GO:0005789">
    <property type="term" value="C:endoplasmic reticulum membrane"/>
    <property type="evidence" value="ECO:0007669"/>
    <property type="project" value="UniProtKB-SubCell"/>
</dbReference>
<keyword evidence="5" id="KW-0256">Endoplasmic reticulum</keyword>
<dbReference type="Proteomes" id="UP000824120">
    <property type="component" value="Chromosome 9"/>
</dbReference>
<dbReference type="GO" id="GO:0016192">
    <property type="term" value="P:vesicle-mediated transport"/>
    <property type="evidence" value="ECO:0007669"/>
    <property type="project" value="UniProtKB-KW"/>
</dbReference>
<keyword evidence="7" id="KW-0653">Protein transport</keyword>
<keyword evidence="13" id="KW-1185">Reference proteome</keyword>
<dbReference type="GO" id="GO:0015031">
    <property type="term" value="P:protein transport"/>
    <property type="evidence" value="ECO:0007669"/>
    <property type="project" value="UniProtKB-KW"/>
</dbReference>
<keyword evidence="6" id="KW-0931">ER-Golgi transport</keyword>
<evidence type="ECO:0000313" key="13">
    <source>
        <dbReference type="Proteomes" id="UP000824120"/>
    </source>
</evidence>
<sequence>MLYFLCYGVDIELLLPRIFCFLSSPLLSSSSLANATEHAEFWINRSLDIQVDKAFRMIHSIQQHSFFFLRTLSEGELTFLVRLSLKTQVVTVTFLGVRLFCGYIMVAPILLFLDFVTLLATFWVTHMIKSKLKSIYMAHLDTMPLWYLVNIYPLESLASTSSVPNYLSTFELTHPLS</sequence>
<evidence type="ECO:0000256" key="4">
    <source>
        <dbReference type="ARBA" id="ARBA00022692"/>
    </source>
</evidence>